<dbReference type="SUPFAM" id="SSF55729">
    <property type="entry name" value="Acyl-CoA N-acyltransferases (Nat)"/>
    <property type="match status" value="1"/>
</dbReference>
<evidence type="ECO:0000256" key="3">
    <source>
        <dbReference type="ARBA" id="ARBA00023315"/>
    </source>
</evidence>
<dbReference type="Proteomes" id="UP001652621">
    <property type="component" value="Unplaced"/>
</dbReference>
<keyword evidence="5" id="KW-1185">Reference proteome</keyword>
<evidence type="ECO:0000313" key="5">
    <source>
        <dbReference type="Proteomes" id="UP001652621"/>
    </source>
</evidence>
<dbReference type="Pfam" id="PF13302">
    <property type="entry name" value="Acetyltransf_3"/>
    <property type="match status" value="1"/>
</dbReference>
<dbReference type="PANTHER" id="PTHR13256:SF16">
    <property type="entry name" value="ALPHA_BETA-TUBULIN-N-ACETYLTRANSFERASE 9"/>
    <property type="match status" value="1"/>
</dbReference>
<evidence type="ECO:0000256" key="2">
    <source>
        <dbReference type="ARBA" id="ARBA00022679"/>
    </source>
</evidence>
<dbReference type="InterPro" id="IPR016181">
    <property type="entry name" value="Acyl_CoA_acyltransferase"/>
</dbReference>
<name>A0ABM3V0M2_MUSDO</name>
<evidence type="ECO:0000313" key="6">
    <source>
        <dbReference type="RefSeq" id="XP_058979337.1"/>
    </source>
</evidence>
<accession>A0ABM3V0M2</accession>
<dbReference type="InterPro" id="IPR000182">
    <property type="entry name" value="GNAT_dom"/>
</dbReference>
<organism evidence="5 6">
    <name type="scientific">Musca domestica</name>
    <name type="common">House fly</name>
    <dbReference type="NCBI Taxonomy" id="7370"/>
    <lineage>
        <taxon>Eukaryota</taxon>
        <taxon>Metazoa</taxon>
        <taxon>Ecdysozoa</taxon>
        <taxon>Arthropoda</taxon>
        <taxon>Hexapoda</taxon>
        <taxon>Insecta</taxon>
        <taxon>Pterygota</taxon>
        <taxon>Neoptera</taxon>
        <taxon>Endopterygota</taxon>
        <taxon>Diptera</taxon>
        <taxon>Brachycera</taxon>
        <taxon>Muscomorpha</taxon>
        <taxon>Muscoidea</taxon>
        <taxon>Muscidae</taxon>
        <taxon>Musca</taxon>
    </lineage>
</organism>
<dbReference type="PANTHER" id="PTHR13256">
    <property type="entry name" value="N-ACETYLTRANSFERASE 9"/>
    <property type="match status" value="1"/>
</dbReference>
<evidence type="ECO:0000259" key="4">
    <source>
        <dbReference type="Pfam" id="PF13302"/>
    </source>
</evidence>
<dbReference type="Gene3D" id="3.40.630.30">
    <property type="match status" value="1"/>
</dbReference>
<dbReference type="InterPro" id="IPR039135">
    <property type="entry name" value="NAT9-like"/>
</dbReference>
<reference evidence="6" key="1">
    <citation type="submission" date="2025-08" db="UniProtKB">
        <authorList>
            <consortium name="RefSeq"/>
        </authorList>
    </citation>
    <scope>IDENTIFICATION</scope>
    <source>
        <strain evidence="6">Aabys</strain>
        <tissue evidence="6">Whole body</tissue>
    </source>
</reference>
<keyword evidence="2" id="KW-0808">Transferase</keyword>
<gene>
    <name evidence="6" type="primary">LOC101893670</name>
</gene>
<dbReference type="GeneID" id="101893670"/>
<keyword evidence="3" id="KW-0012">Acyltransferase</keyword>
<feature type="domain" description="N-acetyltransferase" evidence="4">
    <location>
        <begin position="43"/>
        <end position="189"/>
    </location>
</feature>
<dbReference type="RefSeq" id="XP_058979337.1">
    <property type="nucleotide sequence ID" value="XM_059123354.1"/>
</dbReference>
<protein>
    <submittedName>
        <fullName evidence="6">Alpha/beta-tubulin-N-acetyltransferase 9 isoform X1</fullName>
    </submittedName>
</protein>
<proteinExistence type="inferred from homology"/>
<comment type="similarity">
    <text evidence="1">Belongs to the acetyltransferase family. GNAT subfamily.</text>
</comment>
<evidence type="ECO:0000256" key="1">
    <source>
        <dbReference type="ARBA" id="ARBA00009342"/>
    </source>
</evidence>
<sequence>MNFKSAAISLCIAKESCSSYPPAHPLIHTMKINEHIKIIGKLVILVPYEAKHVPKYHTWMQSAELQELTASEPLTLEEEYEMQRSWRVDEDKCTFLILCRRTYEECHDEITALVGDTNLFLSQDPETNERIAEAEIMIAEPQARGKGYGWEAMLLMMKYAQGTLAVDKFEAKIGMDNEKSQRMFKKMQFVEAKRIEVFREITYERKVTPEWCDWLDQQVNLEIDKY</sequence>